<keyword evidence="1" id="KW-0560">Oxidoreductase</keyword>
<evidence type="ECO:0000256" key="1">
    <source>
        <dbReference type="ARBA" id="ARBA00023002"/>
    </source>
</evidence>
<proteinExistence type="predicted"/>
<dbReference type="Proteomes" id="UP000656804">
    <property type="component" value="Unassembled WGS sequence"/>
</dbReference>
<name>A0A930UX42_9ACTN</name>
<gene>
    <name evidence="2" type="ORF">ISG29_06280</name>
</gene>
<dbReference type="CDD" id="cd05233">
    <property type="entry name" value="SDR_c"/>
    <property type="match status" value="1"/>
</dbReference>
<dbReference type="GO" id="GO:0016491">
    <property type="term" value="F:oxidoreductase activity"/>
    <property type="evidence" value="ECO:0007669"/>
    <property type="project" value="UniProtKB-KW"/>
</dbReference>
<dbReference type="EMBL" id="JADIVZ010000002">
    <property type="protein sequence ID" value="MBF4161292.1"/>
    <property type="molecule type" value="Genomic_DNA"/>
</dbReference>
<dbReference type="Gene3D" id="3.40.50.720">
    <property type="entry name" value="NAD(P)-binding Rossmann-like Domain"/>
    <property type="match status" value="1"/>
</dbReference>
<dbReference type="FunFam" id="3.40.50.720:FF:000084">
    <property type="entry name" value="Short-chain dehydrogenase reductase"/>
    <property type="match status" value="1"/>
</dbReference>
<organism evidence="2 3">
    <name type="scientific">Nocardioides acrostichi</name>
    <dbReference type="NCBI Taxonomy" id="2784339"/>
    <lineage>
        <taxon>Bacteria</taxon>
        <taxon>Bacillati</taxon>
        <taxon>Actinomycetota</taxon>
        <taxon>Actinomycetes</taxon>
        <taxon>Propionibacteriales</taxon>
        <taxon>Nocardioidaceae</taxon>
        <taxon>Nocardioides</taxon>
    </lineage>
</organism>
<dbReference type="PANTHER" id="PTHR43975:SF2">
    <property type="entry name" value="EG:BACR7A4.14 PROTEIN-RELATED"/>
    <property type="match status" value="1"/>
</dbReference>
<dbReference type="PRINTS" id="PR00081">
    <property type="entry name" value="GDHRDH"/>
</dbReference>
<dbReference type="AlphaFoldDB" id="A0A930UX42"/>
<reference evidence="2" key="1">
    <citation type="submission" date="2020-11" db="EMBL/GenBank/DDBJ databases">
        <title>Nocardioides sp. CBS4Y-1, whole genome shotgun sequence.</title>
        <authorList>
            <person name="Tuo L."/>
        </authorList>
    </citation>
    <scope>NUCLEOTIDE SEQUENCE</scope>
    <source>
        <strain evidence="2">CBS4Y-1</strain>
    </source>
</reference>
<dbReference type="InterPro" id="IPR002347">
    <property type="entry name" value="SDR_fam"/>
</dbReference>
<evidence type="ECO:0000313" key="2">
    <source>
        <dbReference type="EMBL" id="MBF4161292.1"/>
    </source>
</evidence>
<dbReference type="NCBIfam" id="NF005909">
    <property type="entry name" value="PRK07890.1"/>
    <property type="match status" value="1"/>
</dbReference>
<dbReference type="SUPFAM" id="SSF51735">
    <property type="entry name" value="NAD(P)-binding Rossmann-fold domains"/>
    <property type="match status" value="1"/>
</dbReference>
<keyword evidence="3" id="KW-1185">Reference proteome</keyword>
<dbReference type="InterPro" id="IPR036291">
    <property type="entry name" value="NAD(P)-bd_dom_sf"/>
</dbReference>
<evidence type="ECO:0000313" key="3">
    <source>
        <dbReference type="Proteomes" id="UP000656804"/>
    </source>
</evidence>
<dbReference type="PANTHER" id="PTHR43975">
    <property type="entry name" value="ZGC:101858"/>
    <property type="match status" value="1"/>
</dbReference>
<comment type="caution">
    <text evidence="2">The sequence shown here is derived from an EMBL/GenBank/DDBJ whole genome shotgun (WGS) entry which is preliminary data.</text>
</comment>
<sequence length="257" mass="27369">MLRGKVVVLSGVGPGLGRALGEEAARMGADLVLVSRTERRLEKMAEVVRGLGRRALVVPCDITDDAARVHLVERTLEEFGRVDCLLNNAFAIPPMDPITTIGNEALRAANETNVLAPLRLTAACADALADTRGSVIMLNSCVQFSSQPEYAGYKLSKGALAHLASSLATELGPRGIRVNSVAPSYIYEDVNKAYFDWIASESGRTHDEVYAEKAAPTDLKRLASPGEVARAALFLATDLASAVTGQTLTVDCGEFHS</sequence>
<protein>
    <submittedName>
        <fullName evidence="2">SDR family oxidoreductase</fullName>
    </submittedName>
</protein>
<accession>A0A930UX42</accession>
<dbReference type="Pfam" id="PF13561">
    <property type="entry name" value="adh_short_C2"/>
    <property type="match status" value="1"/>
</dbReference>